<reference evidence="3 4" key="1">
    <citation type="submission" date="2018-03" db="EMBL/GenBank/DDBJ databases">
        <authorList>
            <person name="Guldener U."/>
        </authorList>
    </citation>
    <scope>NUCLEOTIDE SEQUENCE [LARGE SCALE GENOMIC DNA]</scope>
    <source>
        <strain evidence="3 4">DAOM196992</strain>
    </source>
</reference>
<feature type="chain" id="PRO_5023105194" evidence="2">
    <location>
        <begin position="24"/>
        <end position="201"/>
    </location>
</feature>
<evidence type="ECO:0000256" key="1">
    <source>
        <dbReference type="SAM" id="MobiDB-lite"/>
    </source>
</evidence>
<evidence type="ECO:0000313" key="4">
    <source>
        <dbReference type="Proteomes" id="UP000323386"/>
    </source>
</evidence>
<dbReference type="EMBL" id="OOIP01000031">
    <property type="protein sequence ID" value="SPO41803.1"/>
    <property type="molecule type" value="Genomic_DNA"/>
</dbReference>
<dbReference type="AlphaFoldDB" id="A0A5C3FBI3"/>
<protein>
    <submittedName>
        <fullName evidence="3">Uncharacterized protein</fullName>
    </submittedName>
</protein>
<feature type="compositionally biased region" description="Low complexity" evidence="1">
    <location>
        <begin position="143"/>
        <end position="152"/>
    </location>
</feature>
<feature type="region of interest" description="Disordered" evidence="1">
    <location>
        <begin position="119"/>
        <end position="201"/>
    </location>
</feature>
<name>A0A5C3FBI3_9BASI</name>
<organism evidence="3 4">
    <name type="scientific">Pseudozyma flocculosa</name>
    <dbReference type="NCBI Taxonomy" id="84751"/>
    <lineage>
        <taxon>Eukaryota</taxon>
        <taxon>Fungi</taxon>
        <taxon>Dikarya</taxon>
        <taxon>Basidiomycota</taxon>
        <taxon>Ustilaginomycotina</taxon>
        <taxon>Ustilaginomycetes</taxon>
        <taxon>Ustilaginales</taxon>
        <taxon>Ustilaginaceae</taxon>
        <taxon>Pseudozyma</taxon>
    </lineage>
</organism>
<accession>A0A5C3FBI3</accession>
<evidence type="ECO:0000256" key="2">
    <source>
        <dbReference type="SAM" id="SignalP"/>
    </source>
</evidence>
<evidence type="ECO:0000313" key="3">
    <source>
        <dbReference type="EMBL" id="SPO41803.1"/>
    </source>
</evidence>
<proteinExistence type="predicted"/>
<dbReference type="Proteomes" id="UP000323386">
    <property type="component" value="Unassembled WGS sequence"/>
</dbReference>
<sequence>MRWYGLLSRFAAAMLFLALQTQAVQISIDGSRLAEYIHVLSTLSESHAGTMPAYRFGSLPDGTAFVKTAEGERGFPPVVYRTLREWELRFEDISKRRGMASPSTASVEQAEQAGSHFDAVAEPQRGAAPARSGLPPRSRPRSRAGASGSESAPAPPDLISPMDPRHPWRGNYVSQPTAAQYDRDGEDLLPYFEEQARGRNF</sequence>
<feature type="compositionally biased region" description="Low complexity" evidence="1">
    <location>
        <begin position="125"/>
        <end position="136"/>
    </location>
</feature>
<feature type="signal peptide" evidence="2">
    <location>
        <begin position="1"/>
        <end position="23"/>
    </location>
</feature>
<keyword evidence="4" id="KW-1185">Reference proteome</keyword>
<gene>
    <name evidence="3" type="ORF">PSFLO_07285</name>
</gene>
<keyword evidence="2" id="KW-0732">Signal</keyword>